<evidence type="ECO:0000259" key="1">
    <source>
        <dbReference type="PROSITE" id="PS50181"/>
    </source>
</evidence>
<keyword evidence="2" id="KW-1185">Reference proteome</keyword>
<dbReference type="SUPFAM" id="SSF52058">
    <property type="entry name" value="L domain-like"/>
    <property type="match status" value="1"/>
</dbReference>
<dbReference type="SMART" id="SM00256">
    <property type="entry name" value="FBOX"/>
    <property type="match status" value="1"/>
</dbReference>
<dbReference type="Pfam" id="PF00646">
    <property type="entry name" value="F-box"/>
    <property type="match status" value="1"/>
</dbReference>
<dbReference type="InterPro" id="IPR006566">
    <property type="entry name" value="FBD"/>
</dbReference>
<dbReference type="PROSITE" id="PS50181">
    <property type="entry name" value="FBOX"/>
    <property type="match status" value="1"/>
</dbReference>
<dbReference type="InterPro" id="IPR032675">
    <property type="entry name" value="LRR_dom_sf"/>
</dbReference>
<dbReference type="InterPro" id="IPR053781">
    <property type="entry name" value="F-box_AtFBL13-like"/>
</dbReference>
<evidence type="ECO:0000313" key="2">
    <source>
        <dbReference type="Proteomes" id="UP000515121"/>
    </source>
</evidence>
<dbReference type="GeneID" id="111276580"/>
<dbReference type="Pfam" id="PF24758">
    <property type="entry name" value="LRR_At5g56370"/>
    <property type="match status" value="1"/>
</dbReference>
<dbReference type="InterPro" id="IPR036047">
    <property type="entry name" value="F-box-like_dom_sf"/>
</dbReference>
<gene>
    <name evidence="3" type="primary">LOC111276580</name>
</gene>
<dbReference type="CDD" id="cd22160">
    <property type="entry name" value="F-box_AtFBL13-like"/>
    <property type="match status" value="1"/>
</dbReference>
<organism evidence="2 3">
    <name type="scientific">Durio zibethinus</name>
    <name type="common">Durian</name>
    <dbReference type="NCBI Taxonomy" id="66656"/>
    <lineage>
        <taxon>Eukaryota</taxon>
        <taxon>Viridiplantae</taxon>
        <taxon>Streptophyta</taxon>
        <taxon>Embryophyta</taxon>
        <taxon>Tracheophyta</taxon>
        <taxon>Spermatophyta</taxon>
        <taxon>Magnoliopsida</taxon>
        <taxon>eudicotyledons</taxon>
        <taxon>Gunneridae</taxon>
        <taxon>Pentapetalae</taxon>
        <taxon>rosids</taxon>
        <taxon>malvids</taxon>
        <taxon>Malvales</taxon>
        <taxon>Malvaceae</taxon>
        <taxon>Helicteroideae</taxon>
        <taxon>Durio</taxon>
    </lineage>
</organism>
<protein>
    <submittedName>
        <fullName evidence="3">F-box protein At1g67390</fullName>
    </submittedName>
</protein>
<dbReference type="InterPro" id="IPR055411">
    <property type="entry name" value="LRR_FXL15/At3g58940/PEG3-like"/>
</dbReference>
<dbReference type="SUPFAM" id="SSF81383">
    <property type="entry name" value="F-box domain"/>
    <property type="match status" value="1"/>
</dbReference>
<dbReference type="InterPro" id="IPR050232">
    <property type="entry name" value="FBL13/AtMIF1-like"/>
</dbReference>
<sequence length="539" mass="61512">MYFINFLSQPIFSKKSTSEKMTSNLAKEVPHDHGPDLIDKLPDTLLTEILSKLPADEAVRTGILSRRWKGLWRYVSRLDFDPKRMMKPSKQILYQEQMISQRLGINSLKHDVEKEIFRAVMMIDKVLFSHPCNLISCKIIHFSDSCKNGQLEKWIKYLISEKGVQELAFTCEESPSCQQNFEARFSNLKWSLPSVIFSCATLHTLELTNYELETHSPFDQCHNLKTLKLKCLSLPTEILDGIIYSCGFLEHLSLCSCTGFNRVRIVSDNVNTVELEYLELKGIYLSTKSLGVLVLDSIKCPAKNLVINAPKLKVFRAYCNPKHENPSQIVRDPGNKPLKAAEILEHCSGLLPPQRPENDQAYGHREDNSSLFENLWKLSIDLDLNNIREVLILSFVLQVCTHLQQLQINIQEMQSKLREATSDNGTQNCPLPYPESMLWDKRELCDCITRNLSVASIKGFKGKERELEFVRHLITKATVMKKINICCSDSCSREGAEATLRLLSLPRSSINVSIVLQPGREFESAQVGASFERWILTLK</sequence>
<proteinExistence type="predicted"/>
<dbReference type="PANTHER" id="PTHR31900">
    <property type="entry name" value="F-BOX/RNI SUPERFAMILY PROTEIN-RELATED"/>
    <property type="match status" value="1"/>
</dbReference>
<accession>A0A6P5WPL3</accession>
<name>A0A6P5WPL3_DURZI</name>
<dbReference type="KEGG" id="dzi:111276580"/>
<dbReference type="AlphaFoldDB" id="A0A6P5WPL3"/>
<dbReference type="Gene3D" id="3.80.10.10">
    <property type="entry name" value="Ribonuclease Inhibitor"/>
    <property type="match status" value="1"/>
</dbReference>
<dbReference type="RefSeq" id="XP_022718065.1">
    <property type="nucleotide sequence ID" value="XM_022862330.1"/>
</dbReference>
<dbReference type="OrthoDB" id="586691at2759"/>
<dbReference type="Pfam" id="PF08387">
    <property type="entry name" value="FBD"/>
    <property type="match status" value="1"/>
</dbReference>
<dbReference type="SMART" id="SM00579">
    <property type="entry name" value="FBD"/>
    <property type="match status" value="1"/>
</dbReference>
<evidence type="ECO:0000313" key="3">
    <source>
        <dbReference type="RefSeq" id="XP_022718065.1"/>
    </source>
</evidence>
<feature type="domain" description="F-box" evidence="1">
    <location>
        <begin position="35"/>
        <end position="71"/>
    </location>
</feature>
<dbReference type="PANTHER" id="PTHR31900:SF31">
    <property type="entry name" value="F-BOX_LRR-REPEAT PROTEIN 13-LIKE"/>
    <property type="match status" value="1"/>
</dbReference>
<dbReference type="InterPro" id="IPR001810">
    <property type="entry name" value="F-box_dom"/>
</dbReference>
<dbReference type="Proteomes" id="UP000515121">
    <property type="component" value="Unplaced"/>
</dbReference>
<reference evidence="3" key="1">
    <citation type="submission" date="2025-08" db="UniProtKB">
        <authorList>
            <consortium name="RefSeq"/>
        </authorList>
    </citation>
    <scope>IDENTIFICATION</scope>
    <source>
        <tissue evidence="3">Fruit stalk</tissue>
    </source>
</reference>